<comment type="caution">
    <text evidence="1">The sequence shown here is derived from an EMBL/GenBank/DDBJ whole genome shotgun (WGS) entry which is preliminary data.</text>
</comment>
<sequence length="167" mass="18815">MKTPCLQTILGITLLFPPAALCVPPYHPDLTSIGNRWKVSMYSLEDGKNHGWKDHIVCFKKTRVEGSHQNYEWHSSGADVLVGYAAQEGDQVFMYAFANMGARPKFSRISWELSNKNLGAGHWVEWRFPHDTQLDHFSKALFKRDGNCADNTTSSKAEQSPDIGSEL</sequence>
<reference evidence="1 2" key="1">
    <citation type="submission" date="2019-01" db="EMBL/GenBank/DDBJ databases">
        <title>Vibrio BEI176 sp. nov, a marine bacterium isolated from China: eastern marignal seas.</title>
        <authorList>
            <person name="Li B."/>
        </authorList>
    </citation>
    <scope>NUCLEOTIDE SEQUENCE [LARGE SCALE GENOMIC DNA]</scope>
    <source>
        <strain evidence="1 2">BEI176</strain>
    </source>
</reference>
<accession>A0A4Y8WC18</accession>
<evidence type="ECO:0000313" key="1">
    <source>
        <dbReference type="EMBL" id="TFH90173.1"/>
    </source>
</evidence>
<dbReference type="OrthoDB" id="6287466at2"/>
<protein>
    <submittedName>
        <fullName evidence="1">Uncharacterized protein</fullName>
    </submittedName>
</protein>
<proteinExistence type="predicted"/>
<evidence type="ECO:0000313" key="2">
    <source>
        <dbReference type="Proteomes" id="UP000297753"/>
    </source>
</evidence>
<dbReference type="EMBL" id="SATR01000033">
    <property type="protein sequence ID" value="TFH90173.1"/>
    <property type="molecule type" value="Genomic_DNA"/>
</dbReference>
<name>A0A4Y8WC18_9VIBR</name>
<dbReference type="RefSeq" id="WP_134836727.1">
    <property type="nucleotide sequence ID" value="NZ_SATR01000033.1"/>
</dbReference>
<dbReference type="AlphaFoldDB" id="A0A4Y8WC18"/>
<dbReference type="Proteomes" id="UP000297753">
    <property type="component" value="Unassembled WGS sequence"/>
</dbReference>
<organism evidence="1 2">
    <name type="scientific">Vibrio ouci</name>
    <dbReference type="NCBI Taxonomy" id="2499078"/>
    <lineage>
        <taxon>Bacteria</taxon>
        <taxon>Pseudomonadati</taxon>
        <taxon>Pseudomonadota</taxon>
        <taxon>Gammaproteobacteria</taxon>
        <taxon>Vibrionales</taxon>
        <taxon>Vibrionaceae</taxon>
        <taxon>Vibrio</taxon>
    </lineage>
</organism>
<keyword evidence="2" id="KW-1185">Reference proteome</keyword>
<gene>
    <name evidence="1" type="ORF">ELS82_18125</name>
</gene>